<sequence>MYRVVEMRGDNEPWWFFEDWRQDIVVKHEFDDFYEALRFYKQEWARLSKTYPEFKSQKDFLAAFWVKTDTRWCVECDDDLQQYHSIALLEGWHPVKSFENRLPYAKNSGFTPHKICQYKG</sequence>
<dbReference type="HOGENOM" id="CLU_146759_0_0_9"/>
<gene>
    <name evidence="1" type="ORF">LACPI_0627</name>
</gene>
<dbReference type="KEGG" id="lpk:LACPI_0627"/>
<dbReference type="EMBL" id="LN774769">
    <property type="protein sequence ID" value="CEN27827.1"/>
    <property type="molecule type" value="Genomic_DNA"/>
</dbReference>
<evidence type="ECO:0000313" key="2">
    <source>
        <dbReference type="Proteomes" id="UP000033166"/>
    </source>
</evidence>
<dbReference type="AlphaFoldDB" id="A0A0D6DV54"/>
<proteinExistence type="predicted"/>
<name>A0A0D6DV54_9LACT</name>
<dbReference type="Proteomes" id="UP000033166">
    <property type="component" value="Chromosome I"/>
</dbReference>
<dbReference type="GeneID" id="71636496"/>
<dbReference type="STRING" id="1364.LP2241_20245"/>
<dbReference type="InterPro" id="IPR010434">
    <property type="entry name" value="DUF1033"/>
</dbReference>
<reference evidence="2" key="1">
    <citation type="submission" date="2015-01" db="EMBL/GenBank/DDBJ databases">
        <authorList>
            <person name="Andreevskaya M."/>
        </authorList>
    </citation>
    <scope>NUCLEOTIDE SEQUENCE [LARGE SCALE GENOMIC DNA]</scope>
    <source>
        <strain evidence="2">MKFS47</strain>
    </source>
</reference>
<dbReference type="Pfam" id="PF06279">
    <property type="entry name" value="DUF1033"/>
    <property type="match status" value="1"/>
</dbReference>
<evidence type="ECO:0000313" key="1">
    <source>
        <dbReference type="EMBL" id="CEN27827.1"/>
    </source>
</evidence>
<organism evidence="1 2">
    <name type="scientific">Pseudolactococcus piscium MKFS47</name>
    <dbReference type="NCBI Taxonomy" id="297352"/>
    <lineage>
        <taxon>Bacteria</taxon>
        <taxon>Bacillati</taxon>
        <taxon>Bacillota</taxon>
        <taxon>Bacilli</taxon>
        <taxon>Lactobacillales</taxon>
        <taxon>Streptococcaceae</taxon>
        <taxon>Pseudolactococcus</taxon>
    </lineage>
</organism>
<dbReference type="RefSeq" id="WP_047915055.1">
    <property type="nucleotide sequence ID" value="NZ_LN774769.1"/>
</dbReference>
<accession>A0A0D6DV54</accession>
<protein>
    <submittedName>
        <fullName evidence="1">Putative DNA binding protein</fullName>
    </submittedName>
</protein>